<comment type="function">
    <text evidence="7">This protein is part of the stalk that links CF(0) to CF(1). It either transmits conformational changes from CF(0) to CF(1) or is implicated in proton conduction.</text>
</comment>
<dbReference type="Pfam" id="PF00213">
    <property type="entry name" value="OSCP"/>
    <property type="match status" value="1"/>
</dbReference>
<organism evidence="8 9">
    <name type="scientific">Paenibacillus tyrfis</name>
    <dbReference type="NCBI Taxonomy" id="1501230"/>
    <lineage>
        <taxon>Bacteria</taxon>
        <taxon>Bacillati</taxon>
        <taxon>Bacillota</taxon>
        <taxon>Bacilli</taxon>
        <taxon>Bacillales</taxon>
        <taxon>Paenibacillaceae</taxon>
        <taxon>Paenibacillus</taxon>
    </lineage>
</organism>
<comment type="function">
    <text evidence="7">F(1)F(0) ATP synthase produces ATP from ADP in the presence of a proton or sodium gradient. F-type ATPases consist of two structural domains, F(1) containing the extramembraneous catalytic core and F(0) containing the membrane proton channel, linked together by a central stalk and a peripheral stalk. During catalysis, ATP synthesis in the catalytic domain of F(1) is coupled via a rotary mechanism of the central stalk subunits to proton translocation.</text>
</comment>
<gene>
    <name evidence="7" type="primary">atpH</name>
    <name evidence="8" type="ORF">ET33_03960</name>
</gene>
<keyword evidence="7" id="KW-1003">Cell membrane</keyword>
<evidence type="ECO:0000313" key="9">
    <source>
        <dbReference type="Proteomes" id="UP000028123"/>
    </source>
</evidence>
<keyword evidence="2 7" id="KW-0813">Transport</keyword>
<comment type="caution">
    <text evidence="8">The sequence shown here is derived from an EMBL/GenBank/DDBJ whole genome shotgun (WGS) entry which is preliminary data.</text>
</comment>
<dbReference type="PRINTS" id="PR00125">
    <property type="entry name" value="ATPASEDELTA"/>
</dbReference>
<keyword evidence="5 7" id="KW-0472">Membrane</keyword>
<keyword evidence="6 7" id="KW-0066">ATP synthesis</keyword>
<keyword evidence="4 7" id="KW-0406">Ion transport</keyword>
<sequence>MSQDLIAAKRYAKALFDVARDSDRVAQFEQELGKVIAVLNENPDLFKLIKHPGIEADVKIGLIKQIFDADVSEVVINTLKLLIQRRREETLEAFAKAYSKIASDALGQASATVYTPVELSEAELGTIAETFGKLTGKQIRVESVLDKGLLGGIQVRIGDRLYDGSLAGKLERLHKTLNQSQAL</sequence>
<comment type="subcellular location">
    <subcellularLocation>
        <location evidence="7">Cell membrane</location>
        <topology evidence="7">Peripheral membrane protein</topology>
    </subcellularLocation>
    <subcellularLocation>
        <location evidence="1">Membrane</location>
    </subcellularLocation>
</comment>
<dbReference type="PANTHER" id="PTHR11910">
    <property type="entry name" value="ATP SYNTHASE DELTA CHAIN"/>
    <property type="match status" value="1"/>
</dbReference>
<dbReference type="NCBIfam" id="NF004403">
    <property type="entry name" value="PRK05758.2-4"/>
    <property type="match status" value="1"/>
</dbReference>
<name>A0A081P3E7_9BACL</name>
<dbReference type="HAMAP" id="MF_01416">
    <property type="entry name" value="ATP_synth_delta_bact"/>
    <property type="match status" value="1"/>
</dbReference>
<dbReference type="GO" id="GO:0045259">
    <property type="term" value="C:proton-transporting ATP synthase complex"/>
    <property type="evidence" value="ECO:0007669"/>
    <property type="project" value="UniProtKB-KW"/>
</dbReference>
<dbReference type="InterPro" id="IPR000711">
    <property type="entry name" value="ATPase_OSCP/dsu"/>
</dbReference>
<dbReference type="eggNOG" id="COG0712">
    <property type="taxonomic scope" value="Bacteria"/>
</dbReference>
<keyword evidence="9" id="KW-1185">Reference proteome</keyword>
<evidence type="ECO:0000256" key="1">
    <source>
        <dbReference type="ARBA" id="ARBA00004370"/>
    </source>
</evidence>
<dbReference type="GO" id="GO:0005886">
    <property type="term" value="C:plasma membrane"/>
    <property type="evidence" value="ECO:0007669"/>
    <property type="project" value="UniProtKB-SubCell"/>
</dbReference>
<proteinExistence type="inferred from homology"/>
<dbReference type="InterPro" id="IPR026015">
    <property type="entry name" value="ATP_synth_OSCP/delta_N_sf"/>
</dbReference>
<dbReference type="EMBL" id="JNVM01000011">
    <property type="protein sequence ID" value="KEQ25220.1"/>
    <property type="molecule type" value="Genomic_DNA"/>
</dbReference>
<accession>A0A081P3E7</accession>
<dbReference type="Proteomes" id="UP000028123">
    <property type="component" value="Unassembled WGS sequence"/>
</dbReference>
<dbReference type="GO" id="GO:0046933">
    <property type="term" value="F:proton-transporting ATP synthase activity, rotational mechanism"/>
    <property type="evidence" value="ECO:0007669"/>
    <property type="project" value="UniProtKB-UniRule"/>
</dbReference>
<comment type="similarity">
    <text evidence="7">Belongs to the ATPase delta chain family.</text>
</comment>
<dbReference type="AlphaFoldDB" id="A0A081P3E7"/>
<evidence type="ECO:0000256" key="4">
    <source>
        <dbReference type="ARBA" id="ARBA00023065"/>
    </source>
</evidence>
<keyword evidence="3 7" id="KW-0375">Hydrogen ion transport</keyword>
<protein>
    <recommendedName>
        <fullName evidence="7">ATP synthase subunit delta</fullName>
    </recommendedName>
    <alternativeName>
        <fullName evidence="7">ATP synthase F(1) sector subunit delta</fullName>
    </alternativeName>
    <alternativeName>
        <fullName evidence="7">F-type ATPase subunit delta</fullName>
        <shortName evidence="7">F-ATPase subunit delta</shortName>
    </alternativeName>
</protein>
<reference evidence="8 9" key="1">
    <citation type="submission" date="2014-06" db="EMBL/GenBank/DDBJ databases">
        <title>Draft genome sequence of Paenibacillus sp. MSt1.</title>
        <authorList>
            <person name="Aw Y.K."/>
            <person name="Ong K.S."/>
            <person name="Gan H.M."/>
            <person name="Lee S.M."/>
        </authorList>
    </citation>
    <scope>NUCLEOTIDE SEQUENCE [LARGE SCALE GENOMIC DNA]</scope>
    <source>
        <strain evidence="8 9">MSt1</strain>
    </source>
</reference>
<evidence type="ECO:0000256" key="5">
    <source>
        <dbReference type="ARBA" id="ARBA00023136"/>
    </source>
</evidence>
<keyword evidence="7" id="KW-0139">CF(1)</keyword>
<evidence type="ECO:0000256" key="3">
    <source>
        <dbReference type="ARBA" id="ARBA00022781"/>
    </source>
</evidence>
<dbReference type="RefSeq" id="WP_036682798.1">
    <property type="nucleotide sequence ID" value="NZ_JNVM01000011.1"/>
</dbReference>
<evidence type="ECO:0000256" key="6">
    <source>
        <dbReference type="ARBA" id="ARBA00023310"/>
    </source>
</evidence>
<evidence type="ECO:0000256" key="2">
    <source>
        <dbReference type="ARBA" id="ARBA00022448"/>
    </source>
</evidence>
<dbReference type="NCBIfam" id="TIGR01145">
    <property type="entry name" value="ATP_synt_delta"/>
    <property type="match status" value="1"/>
</dbReference>
<dbReference type="SUPFAM" id="SSF47928">
    <property type="entry name" value="N-terminal domain of the delta subunit of the F1F0-ATP synthase"/>
    <property type="match status" value="1"/>
</dbReference>
<dbReference type="OrthoDB" id="9802471at2"/>
<dbReference type="Gene3D" id="1.10.520.20">
    <property type="entry name" value="N-terminal domain of the delta subunit of the F1F0-ATP synthase"/>
    <property type="match status" value="1"/>
</dbReference>
<evidence type="ECO:0000313" key="8">
    <source>
        <dbReference type="EMBL" id="KEQ25220.1"/>
    </source>
</evidence>
<evidence type="ECO:0000256" key="7">
    <source>
        <dbReference type="HAMAP-Rule" id="MF_01416"/>
    </source>
</evidence>